<evidence type="ECO:0000256" key="1">
    <source>
        <dbReference type="SAM" id="MobiDB-lite"/>
    </source>
</evidence>
<feature type="compositionally biased region" description="Low complexity" evidence="1">
    <location>
        <begin position="199"/>
        <end position="213"/>
    </location>
</feature>
<dbReference type="AlphaFoldDB" id="A0A4S2JPJ0"/>
<dbReference type="PANTHER" id="PTHR12243:SF67">
    <property type="entry name" value="COREPRESSOR OF PANGOLIN, ISOFORM A-RELATED"/>
    <property type="match status" value="1"/>
</dbReference>
<comment type="caution">
    <text evidence="3">The sequence shown here is derived from an EMBL/GenBank/DDBJ whole genome shotgun (WGS) entry which is preliminary data.</text>
</comment>
<reference evidence="3 4" key="1">
    <citation type="journal article" date="2019" name="Philos. Trans. R. Soc. Lond., B, Biol. Sci.">
        <title>Ant behaviour and brain gene expression of defending hosts depend on the ecological success of the intruding social parasite.</title>
        <authorList>
            <person name="Kaur R."/>
            <person name="Stoldt M."/>
            <person name="Jongepier E."/>
            <person name="Feldmeyer B."/>
            <person name="Menzel F."/>
            <person name="Bornberg-Bauer E."/>
            <person name="Foitzik S."/>
        </authorList>
    </citation>
    <scope>NUCLEOTIDE SEQUENCE [LARGE SCALE GENOMIC DNA]</scope>
    <source>
        <tissue evidence="3">Whole body</tissue>
    </source>
</reference>
<dbReference type="PROSITE" id="PS51029">
    <property type="entry name" value="MADF"/>
    <property type="match status" value="1"/>
</dbReference>
<feature type="region of interest" description="Disordered" evidence="1">
    <location>
        <begin position="180"/>
        <end position="219"/>
    </location>
</feature>
<dbReference type="EMBL" id="QBLH01003506">
    <property type="protein sequence ID" value="TGZ37843.1"/>
    <property type="molecule type" value="Genomic_DNA"/>
</dbReference>
<proteinExistence type="predicted"/>
<evidence type="ECO:0000313" key="4">
    <source>
        <dbReference type="Proteomes" id="UP000310200"/>
    </source>
</evidence>
<name>A0A4S2JPJ0_9HYME</name>
<dbReference type="PANTHER" id="PTHR12243">
    <property type="entry name" value="MADF DOMAIN TRANSCRIPTION FACTOR"/>
    <property type="match status" value="1"/>
</dbReference>
<keyword evidence="4" id="KW-1185">Reference proteome</keyword>
<accession>A0A4S2JPJ0</accession>
<evidence type="ECO:0000259" key="2">
    <source>
        <dbReference type="PROSITE" id="PS51029"/>
    </source>
</evidence>
<organism evidence="3 4">
    <name type="scientific">Temnothorax longispinosus</name>
    <dbReference type="NCBI Taxonomy" id="300112"/>
    <lineage>
        <taxon>Eukaryota</taxon>
        <taxon>Metazoa</taxon>
        <taxon>Ecdysozoa</taxon>
        <taxon>Arthropoda</taxon>
        <taxon>Hexapoda</taxon>
        <taxon>Insecta</taxon>
        <taxon>Pterygota</taxon>
        <taxon>Neoptera</taxon>
        <taxon>Endopterygota</taxon>
        <taxon>Hymenoptera</taxon>
        <taxon>Apocrita</taxon>
        <taxon>Aculeata</taxon>
        <taxon>Formicoidea</taxon>
        <taxon>Formicidae</taxon>
        <taxon>Myrmicinae</taxon>
        <taxon>Temnothorax</taxon>
    </lineage>
</organism>
<dbReference type="InterPro" id="IPR006578">
    <property type="entry name" value="MADF-dom"/>
</dbReference>
<evidence type="ECO:0000313" key="3">
    <source>
        <dbReference type="EMBL" id="TGZ37843.1"/>
    </source>
</evidence>
<protein>
    <recommendedName>
        <fullName evidence="2">MADF domain-containing protein</fullName>
    </recommendedName>
</protein>
<sequence length="306" mass="35058">MITLHFRRPLWDISQPVDQRSKKTRKRLWEEVADELNGVLDAIAVQQKFKSLRDTYRKIVQSEQYLPSGSGRNKNENRHKWKHYDIMEFLRDTSLSKNNNDNNHYTIPATAYVVHVKQILHLILRLTTRPNCPFFVPGTSLDSDKITVIPQFVSVIPTLFIYCSTSSNIPSTENELLNKSVDQSTSQVQSPIGIDPNDSSSTETPTLSSTFTSGKRRRLNTNSSIDSDISVASTNPLDKLIQIFERREKAQNVASPNINDPFDEVDHMLQTAALHLRKMSPQLQMRTLQDIVQMTFSRLQEETNNN</sequence>
<dbReference type="Proteomes" id="UP000310200">
    <property type="component" value="Unassembled WGS sequence"/>
</dbReference>
<dbReference type="SMART" id="SM00595">
    <property type="entry name" value="MADF"/>
    <property type="match status" value="1"/>
</dbReference>
<feature type="compositionally biased region" description="Polar residues" evidence="1">
    <location>
        <begin position="180"/>
        <end position="190"/>
    </location>
</feature>
<gene>
    <name evidence="3" type="ORF">DBV15_04807</name>
</gene>
<dbReference type="InterPro" id="IPR039353">
    <property type="entry name" value="TF_Adf1"/>
</dbReference>
<dbReference type="Pfam" id="PF10545">
    <property type="entry name" value="MADF_DNA_bdg"/>
    <property type="match status" value="1"/>
</dbReference>
<feature type="domain" description="MADF" evidence="2">
    <location>
        <begin position="1"/>
        <end position="95"/>
    </location>
</feature>